<dbReference type="EMBL" id="FNAX01000007">
    <property type="protein sequence ID" value="SDF27140.1"/>
    <property type="molecule type" value="Genomic_DNA"/>
</dbReference>
<evidence type="ECO:0000259" key="1">
    <source>
        <dbReference type="Pfam" id="PF01636"/>
    </source>
</evidence>
<dbReference type="InterPro" id="IPR016259">
    <property type="entry name" value="Hygromycin-B_Kinase"/>
</dbReference>
<reference evidence="2 3" key="1">
    <citation type="submission" date="2016-10" db="EMBL/GenBank/DDBJ databases">
        <authorList>
            <person name="de Groot N.N."/>
        </authorList>
    </citation>
    <scope>NUCLEOTIDE SEQUENCE [LARGE SCALE GENOMIC DNA]</scope>
    <source>
        <strain evidence="2 3">CGMCC 4.1859</strain>
    </source>
</reference>
<protein>
    <submittedName>
        <fullName evidence="2">Hygromycin-B 7''-O-kinase</fullName>
    </submittedName>
</protein>
<keyword evidence="2" id="KW-0418">Kinase</keyword>
<dbReference type="InterPro" id="IPR011009">
    <property type="entry name" value="Kinase-like_dom_sf"/>
</dbReference>
<sequence length="310" mass="35611">MLPKVDTFEELDAVCADEKLVRAACRELVHQLGLYGAPVVHFEDGSLPVFAVGDDMVFKFYPGIQAEKSSFEAVVLDHLWRQLPVETPRLITTNEYVNGWRYVMMTRLPGIDMARGWHRIPPADKDRLISEAGEVLASLHKMDITPLKGALPPLNWEEFVAQRRVEAMKLHSSKPVPRVWLEQIPDFLASVRLPVTDERVLLHTEFMREHLTVAPRENWRMTGLFDFETALIGDPAYDFASVGAFVTYGQPRQMRRFFRAYGREPFDPDQMLAYLLLHLYCDLPFYFSELPTPAEPRLDILAETWFGTNG</sequence>
<dbReference type="AlphaFoldDB" id="A0A1G7JQA7"/>
<dbReference type="PIRSF" id="PIRSF000707">
    <property type="entry name" value="Hygromycin-B_kinase"/>
    <property type="match status" value="1"/>
</dbReference>
<dbReference type="InterPro" id="IPR051678">
    <property type="entry name" value="AGP_Transferase"/>
</dbReference>
<dbReference type="Pfam" id="PF01636">
    <property type="entry name" value="APH"/>
    <property type="match status" value="1"/>
</dbReference>
<dbReference type="CDD" id="cd05120">
    <property type="entry name" value="APH_ChoK_like"/>
    <property type="match status" value="1"/>
</dbReference>
<name>A0A1G7JQA7_9ACTN</name>
<proteinExistence type="predicted"/>
<organism evidence="2 3">
    <name type="scientific">Streptomyces griseoaurantiacus</name>
    <dbReference type="NCBI Taxonomy" id="68213"/>
    <lineage>
        <taxon>Bacteria</taxon>
        <taxon>Bacillati</taxon>
        <taxon>Actinomycetota</taxon>
        <taxon>Actinomycetes</taxon>
        <taxon>Kitasatosporales</taxon>
        <taxon>Streptomycetaceae</taxon>
        <taxon>Streptomyces</taxon>
        <taxon>Streptomyces aurantiacus group</taxon>
    </lineage>
</organism>
<dbReference type="Proteomes" id="UP000198614">
    <property type="component" value="Unassembled WGS sequence"/>
</dbReference>
<dbReference type="SUPFAM" id="SSF56112">
    <property type="entry name" value="Protein kinase-like (PK-like)"/>
    <property type="match status" value="1"/>
</dbReference>
<dbReference type="GO" id="GO:0016301">
    <property type="term" value="F:kinase activity"/>
    <property type="evidence" value="ECO:0007669"/>
    <property type="project" value="UniProtKB-KW"/>
</dbReference>
<evidence type="ECO:0000313" key="3">
    <source>
        <dbReference type="Proteomes" id="UP000198614"/>
    </source>
</evidence>
<keyword evidence="2" id="KW-0808">Transferase</keyword>
<dbReference type="PANTHER" id="PTHR21310">
    <property type="entry name" value="AMINOGLYCOSIDE PHOSPHOTRANSFERASE-RELATED-RELATED"/>
    <property type="match status" value="1"/>
</dbReference>
<dbReference type="InterPro" id="IPR002575">
    <property type="entry name" value="Aminoglycoside_PTrfase"/>
</dbReference>
<dbReference type="PANTHER" id="PTHR21310:SF15">
    <property type="entry name" value="AMINOGLYCOSIDE PHOSPHOTRANSFERASE DOMAIN-CONTAINING PROTEIN"/>
    <property type="match status" value="1"/>
</dbReference>
<evidence type="ECO:0000313" key="2">
    <source>
        <dbReference type="EMBL" id="SDF27140.1"/>
    </source>
</evidence>
<dbReference type="Gene3D" id="3.90.1200.10">
    <property type="match status" value="1"/>
</dbReference>
<dbReference type="OrthoDB" id="2801014at2"/>
<accession>A0A1G7JQA7</accession>
<gene>
    <name evidence="2" type="ORF">SAMN05216260_10729</name>
</gene>
<feature type="domain" description="Aminoglycoside phosphotransferase" evidence="1">
    <location>
        <begin position="46"/>
        <end position="273"/>
    </location>
</feature>